<dbReference type="PANTHER" id="PTHR43649">
    <property type="entry name" value="ARABINOSE-BINDING PROTEIN-RELATED"/>
    <property type="match status" value="1"/>
</dbReference>
<comment type="caution">
    <text evidence="5">The sequence shown here is derived from an EMBL/GenBank/DDBJ whole genome shotgun (WGS) entry which is preliminary data.</text>
</comment>
<dbReference type="RefSeq" id="WP_342845850.1">
    <property type="nucleotide sequence ID" value="NZ_JBBMQO010000001.1"/>
</dbReference>
<accession>A0ABU9T1G7</accession>
<dbReference type="InterPro" id="IPR050490">
    <property type="entry name" value="Bact_solute-bd_prot1"/>
</dbReference>
<evidence type="ECO:0000256" key="3">
    <source>
        <dbReference type="ARBA" id="ARBA00022764"/>
    </source>
</evidence>
<feature type="chain" id="PRO_5045059087" evidence="4">
    <location>
        <begin position="25"/>
        <end position="404"/>
    </location>
</feature>
<gene>
    <name evidence="5" type="ORF">WNY59_00020</name>
</gene>
<evidence type="ECO:0000313" key="6">
    <source>
        <dbReference type="Proteomes" id="UP001477870"/>
    </source>
</evidence>
<dbReference type="PANTHER" id="PTHR43649:SF12">
    <property type="entry name" value="DIACETYLCHITOBIOSE BINDING PROTEIN DASA"/>
    <property type="match status" value="1"/>
</dbReference>
<comment type="subcellular location">
    <subcellularLocation>
        <location evidence="1">Periplasm</location>
    </subcellularLocation>
</comment>
<dbReference type="CDD" id="cd13585">
    <property type="entry name" value="PBP2_TMBP_like"/>
    <property type="match status" value="1"/>
</dbReference>
<evidence type="ECO:0000313" key="5">
    <source>
        <dbReference type="EMBL" id="MEM5499965.1"/>
    </source>
</evidence>
<dbReference type="Gene3D" id="3.40.190.10">
    <property type="entry name" value="Periplasmic binding protein-like II"/>
    <property type="match status" value="2"/>
</dbReference>
<organism evidence="5 6">
    <name type="scientific">Ahrensia kielensis</name>
    <dbReference type="NCBI Taxonomy" id="76980"/>
    <lineage>
        <taxon>Bacteria</taxon>
        <taxon>Pseudomonadati</taxon>
        <taxon>Pseudomonadota</taxon>
        <taxon>Alphaproteobacteria</taxon>
        <taxon>Hyphomicrobiales</taxon>
        <taxon>Ahrensiaceae</taxon>
        <taxon>Ahrensia</taxon>
    </lineage>
</organism>
<dbReference type="InterPro" id="IPR006059">
    <property type="entry name" value="SBP"/>
</dbReference>
<feature type="signal peptide" evidence="4">
    <location>
        <begin position="1"/>
        <end position="24"/>
    </location>
</feature>
<dbReference type="EMBL" id="JBBMQO010000001">
    <property type="protein sequence ID" value="MEM5499965.1"/>
    <property type="molecule type" value="Genomic_DNA"/>
</dbReference>
<protein>
    <submittedName>
        <fullName evidence="5">Sugar ABC transporter substrate-binding protein</fullName>
    </submittedName>
</protein>
<evidence type="ECO:0000256" key="4">
    <source>
        <dbReference type="SAM" id="SignalP"/>
    </source>
</evidence>
<evidence type="ECO:0000256" key="1">
    <source>
        <dbReference type="ARBA" id="ARBA00004418"/>
    </source>
</evidence>
<dbReference type="SUPFAM" id="SSF53850">
    <property type="entry name" value="Periplasmic binding protein-like II"/>
    <property type="match status" value="1"/>
</dbReference>
<name>A0ABU9T1G7_9HYPH</name>
<keyword evidence="4" id="KW-0732">Signal</keyword>
<keyword evidence="3" id="KW-0574">Periplasm</keyword>
<reference evidence="5 6" key="1">
    <citation type="submission" date="2024-03" db="EMBL/GenBank/DDBJ databases">
        <title>Community enrichment and isolation of bacterial strains for fucoidan degradation.</title>
        <authorList>
            <person name="Sichert A."/>
        </authorList>
    </citation>
    <scope>NUCLEOTIDE SEQUENCE [LARGE SCALE GENOMIC DNA]</scope>
    <source>
        <strain evidence="5 6">AS62</strain>
    </source>
</reference>
<dbReference type="Proteomes" id="UP001477870">
    <property type="component" value="Unassembled WGS sequence"/>
</dbReference>
<proteinExistence type="inferred from homology"/>
<comment type="similarity">
    <text evidence="2">Belongs to the bacterial solute-binding protein 1 family.</text>
</comment>
<keyword evidence="6" id="KW-1185">Reference proteome</keyword>
<sequence length="404" mass="44650">MQRRTFMKLAGTAAAVALASPAIAKDVTVRWWYHLDDPRKSPSDLIKKFEAANPGIKIEAENIPWGGGGDYYNRLFAALAAGTAPDCAILKVNNQSQLMKMGVLAPMDEYLNDWAGRSDIPDDIWRLVVGADGQQYYLPLHYVILYLYYRVDRFAEVGLEPPKTFDDFTNAAQELTGGDRYGFGMRSAAGGYDNWGPFVLGDGASFEKGGLITEEALAANRRYVNLALEKKVVPPSAAADGFRQIIDGFKAGRTSMIINHLTTANEIVESLGDNVSAVPVPRQPGRDGWTVYGDESNGIFRTSANKEAAFKWIAFLSEGENNADWCRQSSQFPVVSSAADNWNLHGRRFVDASVQSLPFAQVLPRSTKTADFTRTVWQANMQRALLGQISPDDMMRNYEAHFHG</sequence>
<dbReference type="Pfam" id="PF01547">
    <property type="entry name" value="SBP_bac_1"/>
    <property type="match status" value="1"/>
</dbReference>
<evidence type="ECO:0000256" key="2">
    <source>
        <dbReference type="ARBA" id="ARBA00008520"/>
    </source>
</evidence>